<dbReference type="PROSITE" id="PS50887">
    <property type="entry name" value="GGDEF"/>
    <property type="match status" value="1"/>
</dbReference>
<feature type="transmembrane region" description="Helical" evidence="3">
    <location>
        <begin position="36"/>
        <end position="53"/>
    </location>
</feature>
<evidence type="ECO:0000256" key="2">
    <source>
        <dbReference type="ARBA" id="ARBA00034247"/>
    </source>
</evidence>
<gene>
    <name evidence="5" type="ORF">CTTA_4475</name>
</gene>
<feature type="transmembrane region" description="Helical" evidence="3">
    <location>
        <begin position="65"/>
        <end position="84"/>
    </location>
</feature>
<feature type="transmembrane region" description="Helical" evidence="3">
    <location>
        <begin position="96"/>
        <end position="112"/>
    </location>
</feature>
<feature type="transmembrane region" description="Helical" evidence="3">
    <location>
        <begin position="6"/>
        <end position="29"/>
    </location>
</feature>
<evidence type="ECO:0000256" key="1">
    <source>
        <dbReference type="ARBA" id="ARBA00012528"/>
    </source>
</evidence>
<feature type="transmembrane region" description="Helical" evidence="3">
    <location>
        <begin position="154"/>
        <end position="176"/>
    </location>
</feature>
<dbReference type="SMART" id="SM00267">
    <property type="entry name" value="GGDEF"/>
    <property type="match status" value="1"/>
</dbReference>
<reference evidence="5 6" key="1">
    <citation type="journal article" date="2019" name="Microbiol. Resour. Announc.">
        <title>Draft Genome Sequence of Comamonas testosteroni TA441, a Bacterium That Has a Cryptic Phenol Degradation Gene Cluster.</title>
        <authorList>
            <person name="Arai H."/>
            <person name="Ishii M."/>
        </authorList>
    </citation>
    <scope>NUCLEOTIDE SEQUENCE [LARGE SCALE GENOMIC DNA]</scope>
    <source>
        <strain evidence="5 6">TA441</strain>
    </source>
</reference>
<evidence type="ECO:0000313" key="5">
    <source>
        <dbReference type="EMBL" id="GEQ77470.1"/>
    </source>
</evidence>
<dbReference type="InterPro" id="IPR000160">
    <property type="entry name" value="GGDEF_dom"/>
</dbReference>
<dbReference type="SUPFAM" id="SSF55073">
    <property type="entry name" value="Nucleotide cyclase"/>
    <property type="match status" value="1"/>
</dbReference>
<dbReference type="Gene3D" id="3.30.70.270">
    <property type="match status" value="1"/>
</dbReference>
<dbReference type="PANTHER" id="PTHR45138:SF9">
    <property type="entry name" value="DIGUANYLATE CYCLASE DGCM-RELATED"/>
    <property type="match status" value="1"/>
</dbReference>
<comment type="caution">
    <text evidence="5">The sequence shown here is derived from an EMBL/GenBank/DDBJ whole genome shotgun (WGS) entry which is preliminary data.</text>
</comment>
<evidence type="ECO:0000313" key="6">
    <source>
        <dbReference type="Proteomes" id="UP000323105"/>
    </source>
</evidence>
<organism evidence="5 6">
    <name type="scientific">Comamonas testosteroni</name>
    <name type="common">Pseudomonas testosteroni</name>
    <dbReference type="NCBI Taxonomy" id="285"/>
    <lineage>
        <taxon>Bacteria</taxon>
        <taxon>Pseudomonadati</taxon>
        <taxon>Pseudomonadota</taxon>
        <taxon>Betaproteobacteria</taxon>
        <taxon>Burkholderiales</taxon>
        <taxon>Comamonadaceae</taxon>
        <taxon>Comamonas</taxon>
    </lineage>
</organism>
<dbReference type="InterPro" id="IPR043128">
    <property type="entry name" value="Rev_trsase/Diguanyl_cyclase"/>
</dbReference>
<evidence type="ECO:0000256" key="3">
    <source>
        <dbReference type="SAM" id="Phobius"/>
    </source>
</evidence>
<dbReference type="Proteomes" id="UP000323105">
    <property type="component" value="Unassembled WGS sequence"/>
</dbReference>
<dbReference type="EC" id="2.7.7.65" evidence="1"/>
<dbReference type="CDD" id="cd01949">
    <property type="entry name" value="GGDEF"/>
    <property type="match status" value="1"/>
</dbReference>
<dbReference type="NCBIfam" id="TIGR00254">
    <property type="entry name" value="GGDEF"/>
    <property type="match status" value="1"/>
</dbReference>
<feature type="domain" description="GGDEF" evidence="4">
    <location>
        <begin position="251"/>
        <end position="382"/>
    </location>
</feature>
<feature type="transmembrane region" description="Helical" evidence="3">
    <location>
        <begin position="188"/>
        <end position="212"/>
    </location>
</feature>
<keyword evidence="3" id="KW-1133">Transmembrane helix</keyword>
<dbReference type="InterPro" id="IPR050469">
    <property type="entry name" value="Diguanylate_Cyclase"/>
</dbReference>
<comment type="catalytic activity">
    <reaction evidence="2">
        <text>2 GTP = 3',3'-c-di-GMP + 2 diphosphate</text>
        <dbReference type="Rhea" id="RHEA:24898"/>
        <dbReference type="ChEBI" id="CHEBI:33019"/>
        <dbReference type="ChEBI" id="CHEBI:37565"/>
        <dbReference type="ChEBI" id="CHEBI:58805"/>
        <dbReference type="EC" id="2.7.7.65"/>
    </reaction>
</comment>
<accession>A0A5A7MJ08</accession>
<keyword evidence="3" id="KW-0472">Membrane</keyword>
<dbReference type="RefSeq" id="WP_087085898.1">
    <property type="nucleotide sequence ID" value="NZ_BKBW01000013.1"/>
</dbReference>
<dbReference type="FunFam" id="3.30.70.270:FF:000001">
    <property type="entry name" value="Diguanylate cyclase domain protein"/>
    <property type="match status" value="1"/>
</dbReference>
<name>A0A5A7MJ08_COMTE</name>
<evidence type="ECO:0000259" key="4">
    <source>
        <dbReference type="PROSITE" id="PS50887"/>
    </source>
</evidence>
<protein>
    <recommendedName>
        <fullName evidence="1">diguanylate cyclase</fullName>
        <ecNumber evidence="1">2.7.7.65</ecNumber>
    </recommendedName>
</protein>
<dbReference type="Pfam" id="PF00990">
    <property type="entry name" value="GGDEF"/>
    <property type="match status" value="1"/>
</dbReference>
<sequence>MFTNNDLILVLTPSLAILVLAAILIVAWLVQRSQRFLLWQACAYSLTALTLGAQTLLTPEELNRYALLIGSCYLLSAWCLARSWAERWRVSTQPQVALLIAIVTLAALYQFSQIEPNVWARVSSFSVGSSLVLLLPILQVRSKKNSFDWLDKSLLWLSILFTAYTLTRPALIWLLGYTDLRALPRSPYWILTLLSILNFSLLFTVVMAAIAVKETVGKLRMERDMDALTLILNRRSFQEHAQKRLADMRRYPMAVLACDIDHFKRINDTWGHERGDMVLQLVASTLQNNVREHDLVARFGGEEFVLLLADITLGDAELIAQRIQRDLGSRNTVLPTGPKLTMSFGISLITRSFQFEQAMKEADRLLYQAKNAGRDRVHVSGVSYPDISVENHQLWSRPAA</sequence>
<dbReference type="EMBL" id="BKBW01000013">
    <property type="protein sequence ID" value="GEQ77470.1"/>
    <property type="molecule type" value="Genomic_DNA"/>
</dbReference>
<proteinExistence type="predicted"/>
<dbReference type="GO" id="GO:0052621">
    <property type="term" value="F:diguanylate cyclase activity"/>
    <property type="evidence" value="ECO:0007669"/>
    <property type="project" value="UniProtKB-EC"/>
</dbReference>
<dbReference type="PANTHER" id="PTHR45138">
    <property type="entry name" value="REGULATORY COMPONENTS OF SENSORY TRANSDUCTION SYSTEM"/>
    <property type="match status" value="1"/>
</dbReference>
<keyword evidence="3" id="KW-0812">Transmembrane</keyword>
<dbReference type="AlphaFoldDB" id="A0A5A7MJ08"/>
<dbReference type="InterPro" id="IPR029787">
    <property type="entry name" value="Nucleotide_cyclase"/>
</dbReference>
<feature type="transmembrane region" description="Helical" evidence="3">
    <location>
        <begin position="118"/>
        <end position="138"/>
    </location>
</feature>